<dbReference type="PIRSF" id="PIRSF000194">
    <property type="entry name" value="DHFR"/>
    <property type="match status" value="1"/>
</dbReference>
<dbReference type="InterPro" id="IPR001796">
    <property type="entry name" value="DHFR_dom"/>
</dbReference>
<keyword evidence="5 7" id="KW-0521">NADP</keyword>
<comment type="catalytic activity">
    <reaction evidence="7">
        <text>(6S)-5,6,7,8-tetrahydrofolate + NADP(+) = 7,8-dihydrofolate + NADPH + H(+)</text>
        <dbReference type="Rhea" id="RHEA:15009"/>
        <dbReference type="ChEBI" id="CHEBI:15378"/>
        <dbReference type="ChEBI" id="CHEBI:57451"/>
        <dbReference type="ChEBI" id="CHEBI:57453"/>
        <dbReference type="ChEBI" id="CHEBI:57783"/>
        <dbReference type="ChEBI" id="CHEBI:58349"/>
        <dbReference type="EC" id="1.5.1.3"/>
    </reaction>
</comment>
<evidence type="ECO:0000256" key="2">
    <source>
        <dbReference type="ARBA" id="ARBA00009539"/>
    </source>
</evidence>
<evidence type="ECO:0000313" key="9">
    <source>
        <dbReference type="EMBL" id="HIR00969.1"/>
    </source>
</evidence>
<dbReference type="PROSITE" id="PS51330">
    <property type="entry name" value="DHFR_2"/>
    <property type="match status" value="1"/>
</dbReference>
<dbReference type="PRINTS" id="PR00070">
    <property type="entry name" value="DHFR"/>
</dbReference>
<reference evidence="9" key="2">
    <citation type="journal article" date="2021" name="PeerJ">
        <title>Extensive microbial diversity within the chicken gut microbiome revealed by metagenomics and culture.</title>
        <authorList>
            <person name="Gilroy R."/>
            <person name="Ravi A."/>
            <person name="Getino M."/>
            <person name="Pursley I."/>
            <person name="Horton D.L."/>
            <person name="Alikhan N.F."/>
            <person name="Baker D."/>
            <person name="Gharbi K."/>
            <person name="Hall N."/>
            <person name="Watson M."/>
            <person name="Adriaenssens E.M."/>
            <person name="Foster-Nyarko E."/>
            <person name="Jarju S."/>
            <person name="Secka A."/>
            <person name="Antonio M."/>
            <person name="Oren A."/>
            <person name="Chaudhuri R.R."/>
            <person name="La Ragione R."/>
            <person name="Hildebrand F."/>
            <person name="Pallen M.J."/>
        </authorList>
    </citation>
    <scope>NUCLEOTIDE SEQUENCE</scope>
    <source>
        <strain evidence="9">ChiGjej1B1-2707</strain>
    </source>
</reference>
<evidence type="ECO:0000313" key="10">
    <source>
        <dbReference type="Proteomes" id="UP000824261"/>
    </source>
</evidence>
<dbReference type="CDD" id="cd00209">
    <property type="entry name" value="DHFR"/>
    <property type="match status" value="1"/>
</dbReference>
<dbReference type="EC" id="1.5.1.3" evidence="3 7"/>
<accession>A0A9D0ZYR6</accession>
<dbReference type="GO" id="GO:0046654">
    <property type="term" value="P:tetrahydrofolate biosynthetic process"/>
    <property type="evidence" value="ECO:0007669"/>
    <property type="project" value="InterPro"/>
</dbReference>
<dbReference type="GO" id="GO:0004146">
    <property type="term" value="F:dihydrofolate reductase activity"/>
    <property type="evidence" value="ECO:0007669"/>
    <property type="project" value="UniProtKB-EC"/>
</dbReference>
<evidence type="ECO:0000256" key="7">
    <source>
        <dbReference type="PIRNR" id="PIRNR000194"/>
    </source>
</evidence>
<dbReference type="PANTHER" id="PTHR48069">
    <property type="entry name" value="DIHYDROFOLATE REDUCTASE"/>
    <property type="match status" value="1"/>
</dbReference>
<feature type="domain" description="DHFR" evidence="8">
    <location>
        <begin position="3"/>
        <end position="174"/>
    </location>
</feature>
<dbReference type="GO" id="GO:0046655">
    <property type="term" value="P:folic acid metabolic process"/>
    <property type="evidence" value="ECO:0007669"/>
    <property type="project" value="TreeGrafter"/>
</dbReference>
<organism evidence="9 10">
    <name type="scientific">Candidatus Aveggerthella stercoripullorum</name>
    <dbReference type="NCBI Taxonomy" id="2840688"/>
    <lineage>
        <taxon>Bacteria</taxon>
        <taxon>Bacillati</taxon>
        <taxon>Actinomycetota</taxon>
        <taxon>Coriobacteriia</taxon>
        <taxon>Eggerthellales</taxon>
        <taxon>Eggerthellaceae</taxon>
        <taxon>Eggerthellaceae incertae sedis</taxon>
        <taxon>Candidatus Aveggerthella</taxon>
    </lineage>
</organism>
<protein>
    <recommendedName>
        <fullName evidence="3 7">Dihydrofolate reductase</fullName>
        <ecNumber evidence="3 7">1.5.1.3</ecNumber>
    </recommendedName>
</protein>
<evidence type="ECO:0000256" key="4">
    <source>
        <dbReference type="ARBA" id="ARBA00022563"/>
    </source>
</evidence>
<evidence type="ECO:0000256" key="6">
    <source>
        <dbReference type="ARBA" id="ARBA00023002"/>
    </source>
</evidence>
<evidence type="ECO:0000256" key="1">
    <source>
        <dbReference type="ARBA" id="ARBA00004903"/>
    </source>
</evidence>
<dbReference type="SUPFAM" id="SSF53597">
    <property type="entry name" value="Dihydrofolate reductase-like"/>
    <property type="match status" value="1"/>
</dbReference>
<gene>
    <name evidence="9" type="ORF">IAA69_01690</name>
</gene>
<dbReference type="AlphaFoldDB" id="A0A9D0ZYR6"/>
<dbReference type="InterPro" id="IPR012259">
    <property type="entry name" value="DHFR"/>
</dbReference>
<evidence type="ECO:0000256" key="3">
    <source>
        <dbReference type="ARBA" id="ARBA00012856"/>
    </source>
</evidence>
<keyword evidence="6 7" id="KW-0560">Oxidoreductase</keyword>
<evidence type="ECO:0000259" key="8">
    <source>
        <dbReference type="PROSITE" id="PS51330"/>
    </source>
</evidence>
<comment type="caution">
    <text evidence="9">The sequence shown here is derived from an EMBL/GenBank/DDBJ whole genome shotgun (WGS) entry which is preliminary data.</text>
</comment>
<dbReference type="Gene3D" id="3.40.430.10">
    <property type="entry name" value="Dihydrofolate Reductase, subunit A"/>
    <property type="match status" value="1"/>
</dbReference>
<dbReference type="GO" id="GO:0046452">
    <property type="term" value="P:dihydrofolate metabolic process"/>
    <property type="evidence" value="ECO:0007669"/>
    <property type="project" value="TreeGrafter"/>
</dbReference>
<name>A0A9D0ZYR6_9ACTN</name>
<dbReference type="Pfam" id="PF00186">
    <property type="entry name" value="DHFR_1"/>
    <property type="match status" value="1"/>
</dbReference>
<dbReference type="EMBL" id="DVGB01000019">
    <property type="protein sequence ID" value="HIR00969.1"/>
    <property type="molecule type" value="Genomic_DNA"/>
</dbReference>
<reference evidence="9" key="1">
    <citation type="submission" date="2020-10" db="EMBL/GenBank/DDBJ databases">
        <authorList>
            <person name="Gilroy R."/>
        </authorList>
    </citation>
    <scope>NUCLEOTIDE SEQUENCE</scope>
    <source>
        <strain evidence="9">ChiGjej1B1-2707</strain>
    </source>
</reference>
<sequence>MQTVGLIWAQGRNRELGANGRMPWHIPEDLSHFARTTAACPVVMGRHTWESLPAKNRPLPGRTNIVLSRKNGWSVPGAQIASSLLDGIELASRTASKTGSSAALWIIGGARVYQEALDAGLADIVCLTEIDAAFPEADAFAPDFRSDGAWTRANETPWLTSETGLRYRFLTYRRA</sequence>
<dbReference type="PANTHER" id="PTHR48069:SF3">
    <property type="entry name" value="DIHYDROFOLATE REDUCTASE"/>
    <property type="match status" value="1"/>
</dbReference>
<dbReference type="Proteomes" id="UP000824261">
    <property type="component" value="Unassembled WGS sequence"/>
</dbReference>
<comment type="pathway">
    <text evidence="1 7">Cofactor biosynthesis; tetrahydrofolate biosynthesis; 5,6,7,8-tetrahydrofolate from 7,8-dihydrofolate: step 1/1.</text>
</comment>
<dbReference type="InterPro" id="IPR024072">
    <property type="entry name" value="DHFR-like_dom_sf"/>
</dbReference>
<comment type="function">
    <text evidence="7">Key enzyme in folate metabolism. Catalyzes an essential reaction for de novo glycine and purine synthesis, and for DNA precursor synthesis.</text>
</comment>
<dbReference type="GO" id="GO:0005829">
    <property type="term" value="C:cytosol"/>
    <property type="evidence" value="ECO:0007669"/>
    <property type="project" value="TreeGrafter"/>
</dbReference>
<evidence type="ECO:0000256" key="5">
    <source>
        <dbReference type="ARBA" id="ARBA00022857"/>
    </source>
</evidence>
<comment type="similarity">
    <text evidence="2 7">Belongs to the dihydrofolate reductase family.</text>
</comment>
<dbReference type="GO" id="GO:0050661">
    <property type="term" value="F:NADP binding"/>
    <property type="evidence" value="ECO:0007669"/>
    <property type="project" value="InterPro"/>
</dbReference>
<proteinExistence type="inferred from homology"/>
<keyword evidence="4 7" id="KW-0554">One-carbon metabolism</keyword>
<dbReference type="GO" id="GO:0006730">
    <property type="term" value="P:one-carbon metabolic process"/>
    <property type="evidence" value="ECO:0007669"/>
    <property type="project" value="UniProtKB-KW"/>
</dbReference>